<name>A0ABT0S8D4_9SPHN</name>
<feature type="transmembrane region" description="Helical" evidence="1">
    <location>
        <begin position="49"/>
        <end position="68"/>
    </location>
</feature>
<dbReference type="EMBL" id="JAMGBB010000001">
    <property type="protein sequence ID" value="MCL6740649.1"/>
    <property type="molecule type" value="Genomic_DNA"/>
</dbReference>
<evidence type="ECO:0000313" key="2">
    <source>
        <dbReference type="EMBL" id="MCL6740649.1"/>
    </source>
</evidence>
<sequence length="81" mass="9646">MARPNLSDPAELKQYRRELRAYLRPWRVAGLLMVIGACYWLLFRDRESVAGWTLMATGWLILLTSIVLRTRYHLRRMREPA</sequence>
<protein>
    <recommendedName>
        <fullName evidence="4">DUF202 domain-containing protein</fullName>
    </recommendedName>
</protein>
<keyword evidence="1" id="KW-1133">Transmembrane helix</keyword>
<keyword evidence="1" id="KW-0472">Membrane</keyword>
<evidence type="ECO:0008006" key="4">
    <source>
        <dbReference type="Google" id="ProtNLM"/>
    </source>
</evidence>
<evidence type="ECO:0000313" key="3">
    <source>
        <dbReference type="Proteomes" id="UP001165383"/>
    </source>
</evidence>
<proteinExistence type="predicted"/>
<dbReference type="Proteomes" id="UP001165383">
    <property type="component" value="Unassembled WGS sequence"/>
</dbReference>
<comment type="caution">
    <text evidence="2">The sequence shown here is derived from an EMBL/GenBank/DDBJ whole genome shotgun (WGS) entry which is preliminary data.</text>
</comment>
<gene>
    <name evidence="2" type="ORF">LZ518_05815</name>
</gene>
<organism evidence="2 3">
    <name type="scientific">Sphingomonas brevis</name>
    <dbReference type="NCBI Taxonomy" id="2908206"/>
    <lineage>
        <taxon>Bacteria</taxon>
        <taxon>Pseudomonadati</taxon>
        <taxon>Pseudomonadota</taxon>
        <taxon>Alphaproteobacteria</taxon>
        <taxon>Sphingomonadales</taxon>
        <taxon>Sphingomonadaceae</taxon>
        <taxon>Sphingomonas</taxon>
    </lineage>
</organism>
<accession>A0ABT0S8D4</accession>
<keyword evidence="1" id="KW-0812">Transmembrane</keyword>
<reference evidence="2" key="1">
    <citation type="submission" date="2022-05" db="EMBL/GenBank/DDBJ databases">
        <authorList>
            <person name="Jo J.-H."/>
            <person name="Im W.-T."/>
        </authorList>
    </citation>
    <scope>NUCLEOTIDE SEQUENCE</scope>
    <source>
        <strain evidence="2">RB56-2</strain>
    </source>
</reference>
<keyword evidence="3" id="KW-1185">Reference proteome</keyword>
<feature type="transmembrane region" description="Helical" evidence="1">
    <location>
        <begin position="21"/>
        <end position="43"/>
    </location>
</feature>
<dbReference type="RefSeq" id="WP_249915071.1">
    <property type="nucleotide sequence ID" value="NZ_JAMGBB010000001.1"/>
</dbReference>
<evidence type="ECO:0000256" key="1">
    <source>
        <dbReference type="SAM" id="Phobius"/>
    </source>
</evidence>